<evidence type="ECO:0000256" key="6">
    <source>
        <dbReference type="SAM" id="MobiDB-lite"/>
    </source>
</evidence>
<keyword evidence="9" id="KW-1185">Reference proteome</keyword>
<feature type="transmembrane region" description="Helical" evidence="7">
    <location>
        <begin position="61"/>
        <end position="81"/>
    </location>
</feature>
<dbReference type="Pfam" id="PF02653">
    <property type="entry name" value="BPD_transp_2"/>
    <property type="match status" value="1"/>
</dbReference>
<gene>
    <name evidence="8" type="ORF">F9278_00595</name>
</gene>
<organism evidence="8 9">
    <name type="scientific">Streptomyces phaeolivaceus</name>
    <dbReference type="NCBI Taxonomy" id="2653200"/>
    <lineage>
        <taxon>Bacteria</taxon>
        <taxon>Bacillati</taxon>
        <taxon>Actinomycetota</taxon>
        <taxon>Actinomycetes</taxon>
        <taxon>Kitasatosporales</taxon>
        <taxon>Streptomycetaceae</taxon>
        <taxon>Streptomyces</taxon>
    </lineage>
</organism>
<evidence type="ECO:0000313" key="8">
    <source>
        <dbReference type="EMBL" id="QFQ94946.1"/>
    </source>
</evidence>
<name>A0A5P8JVY6_9ACTN</name>
<protein>
    <submittedName>
        <fullName evidence="8">Branched-chain amino acid ABC transporter permease</fullName>
    </submittedName>
</protein>
<evidence type="ECO:0000256" key="7">
    <source>
        <dbReference type="SAM" id="Phobius"/>
    </source>
</evidence>
<feature type="transmembrane region" description="Helical" evidence="7">
    <location>
        <begin position="116"/>
        <end position="137"/>
    </location>
</feature>
<evidence type="ECO:0000256" key="5">
    <source>
        <dbReference type="ARBA" id="ARBA00023136"/>
    </source>
</evidence>
<keyword evidence="4 7" id="KW-1133">Transmembrane helix</keyword>
<sequence>MTLPTVPRRWWPASALLLSTVVCFALGGVLDNGTLDLGVTLLCYLAIAQAWNVLAGFGGLVSLGAAAFVATGSYAAALVLVHTGLGWPLAVAAAPVTAMLLSLLLSAALLRLRGDYFSIGTLAIAIALQALIRNWSWAGGASGVTLPADAVPSGGNLFQLAVLVAALAMALTLYARYSDFGLRLAAIRDNEPAAAGLGVAVRRHQLAALLPSSGITGLAGAVIAFQFVVISPDGVASVSWSLNAVLMTVVGGTGTILGPVLGVGVVYYGLTRGLQSEQTLSLVIEGILLIGIVRFAPQGVWPLLCRAARRLLGPRPDSDSDSDSDTGRPVADRGKKDEPAPAGTEPVALDAV</sequence>
<dbReference type="RefSeq" id="WP_152166481.1">
    <property type="nucleotide sequence ID" value="NZ_CP045096.1"/>
</dbReference>
<evidence type="ECO:0000256" key="2">
    <source>
        <dbReference type="ARBA" id="ARBA00022475"/>
    </source>
</evidence>
<feature type="transmembrane region" description="Helical" evidence="7">
    <location>
        <begin position="242"/>
        <end position="270"/>
    </location>
</feature>
<dbReference type="InterPro" id="IPR001851">
    <property type="entry name" value="ABC_transp_permease"/>
</dbReference>
<evidence type="ECO:0000313" key="9">
    <source>
        <dbReference type="Proteomes" id="UP000327294"/>
    </source>
</evidence>
<feature type="region of interest" description="Disordered" evidence="6">
    <location>
        <begin position="313"/>
        <end position="352"/>
    </location>
</feature>
<proteinExistence type="predicted"/>
<feature type="transmembrane region" description="Helical" evidence="7">
    <location>
        <begin position="87"/>
        <end position="109"/>
    </location>
</feature>
<evidence type="ECO:0000256" key="1">
    <source>
        <dbReference type="ARBA" id="ARBA00004651"/>
    </source>
</evidence>
<dbReference type="GO" id="GO:0015658">
    <property type="term" value="F:branched-chain amino acid transmembrane transporter activity"/>
    <property type="evidence" value="ECO:0007669"/>
    <property type="project" value="InterPro"/>
</dbReference>
<feature type="transmembrane region" description="Helical" evidence="7">
    <location>
        <begin position="206"/>
        <end position="230"/>
    </location>
</feature>
<comment type="subcellular location">
    <subcellularLocation>
        <location evidence="1">Cell membrane</location>
        <topology evidence="1">Multi-pass membrane protein</topology>
    </subcellularLocation>
</comment>
<feature type="transmembrane region" description="Helical" evidence="7">
    <location>
        <begin position="282"/>
        <end position="304"/>
    </location>
</feature>
<dbReference type="Proteomes" id="UP000327294">
    <property type="component" value="Chromosome"/>
</dbReference>
<evidence type="ECO:0000256" key="3">
    <source>
        <dbReference type="ARBA" id="ARBA00022692"/>
    </source>
</evidence>
<reference evidence="8 9" key="1">
    <citation type="submission" date="2019-10" db="EMBL/GenBank/DDBJ databases">
        <title>Streptomyces sp. strain GY16 isolated from leaves of Broussonetia papyrifera.</title>
        <authorList>
            <person name="Mo P."/>
        </authorList>
    </citation>
    <scope>NUCLEOTIDE SEQUENCE [LARGE SCALE GENOMIC DNA]</scope>
    <source>
        <strain evidence="8 9">GY16</strain>
    </source>
</reference>
<keyword evidence="3 7" id="KW-0812">Transmembrane</keyword>
<dbReference type="KEGG" id="sphv:F9278_00595"/>
<keyword evidence="5 7" id="KW-0472">Membrane</keyword>
<evidence type="ECO:0000256" key="4">
    <source>
        <dbReference type="ARBA" id="ARBA00022989"/>
    </source>
</evidence>
<dbReference type="InterPro" id="IPR043428">
    <property type="entry name" value="LivM-like"/>
</dbReference>
<feature type="compositionally biased region" description="Basic and acidic residues" evidence="6">
    <location>
        <begin position="330"/>
        <end position="339"/>
    </location>
</feature>
<feature type="transmembrane region" description="Helical" evidence="7">
    <location>
        <begin position="157"/>
        <end position="175"/>
    </location>
</feature>
<dbReference type="GO" id="GO:0005886">
    <property type="term" value="C:plasma membrane"/>
    <property type="evidence" value="ECO:0007669"/>
    <property type="project" value="UniProtKB-SubCell"/>
</dbReference>
<dbReference type="PANTHER" id="PTHR30482">
    <property type="entry name" value="HIGH-AFFINITY BRANCHED-CHAIN AMINO ACID TRANSPORT SYSTEM PERMEASE"/>
    <property type="match status" value="1"/>
</dbReference>
<accession>A0A5P8JVY6</accession>
<dbReference type="AlphaFoldDB" id="A0A5P8JVY6"/>
<dbReference type="CDD" id="cd06581">
    <property type="entry name" value="TM_PBP1_LivM_like"/>
    <property type="match status" value="1"/>
</dbReference>
<dbReference type="PANTHER" id="PTHR30482:SF17">
    <property type="entry name" value="ABC TRANSPORTER ATP-BINDING PROTEIN"/>
    <property type="match status" value="1"/>
</dbReference>
<dbReference type="EMBL" id="CP045096">
    <property type="protein sequence ID" value="QFQ94946.1"/>
    <property type="molecule type" value="Genomic_DNA"/>
</dbReference>
<keyword evidence="2" id="KW-1003">Cell membrane</keyword>